<gene>
    <name evidence="11" type="ORF">Gferi_11680</name>
</gene>
<evidence type="ECO:0000313" key="12">
    <source>
        <dbReference type="Proteomes" id="UP000095743"/>
    </source>
</evidence>
<evidence type="ECO:0000256" key="6">
    <source>
        <dbReference type="ARBA" id="ARBA00038076"/>
    </source>
</evidence>
<evidence type="ECO:0000256" key="8">
    <source>
        <dbReference type="SAM" id="Phobius"/>
    </source>
</evidence>
<keyword evidence="2" id="KW-1003">Cell membrane</keyword>
<protein>
    <submittedName>
        <fullName evidence="11">ABC transporter</fullName>
    </submittedName>
</protein>
<dbReference type="RefSeq" id="WP_069981392.1">
    <property type="nucleotide sequence ID" value="NZ_CP017269.1"/>
</dbReference>
<proteinExistence type="inferred from homology"/>
<feature type="domain" description="MacB-like periplasmic core" evidence="10">
    <location>
        <begin position="21"/>
        <end position="291"/>
    </location>
</feature>
<feature type="transmembrane region" description="Helical" evidence="8">
    <location>
        <begin position="410"/>
        <end position="432"/>
    </location>
</feature>
<evidence type="ECO:0000256" key="4">
    <source>
        <dbReference type="ARBA" id="ARBA00022989"/>
    </source>
</evidence>
<accession>A0A1D8GQK7</accession>
<evidence type="ECO:0000256" key="5">
    <source>
        <dbReference type="ARBA" id="ARBA00023136"/>
    </source>
</evidence>
<feature type="domain" description="ABC3 transporter permease C-terminal" evidence="9">
    <location>
        <begin position="320"/>
        <end position="442"/>
    </location>
</feature>
<dbReference type="EMBL" id="CP017269">
    <property type="protein sequence ID" value="AOT73084.1"/>
    <property type="molecule type" value="Genomic_DNA"/>
</dbReference>
<keyword evidence="4 8" id="KW-1133">Transmembrane helix</keyword>
<evidence type="ECO:0000256" key="1">
    <source>
        <dbReference type="ARBA" id="ARBA00004651"/>
    </source>
</evidence>
<feature type="region of interest" description="Disordered" evidence="7">
    <location>
        <begin position="199"/>
        <end position="221"/>
    </location>
</feature>
<comment type="subcellular location">
    <subcellularLocation>
        <location evidence="1">Cell membrane</location>
        <topology evidence="1">Multi-pass membrane protein</topology>
    </subcellularLocation>
</comment>
<feature type="transmembrane region" description="Helical" evidence="8">
    <location>
        <begin position="315"/>
        <end position="342"/>
    </location>
</feature>
<dbReference type="Pfam" id="PF12704">
    <property type="entry name" value="MacB_PCD"/>
    <property type="match status" value="1"/>
</dbReference>
<dbReference type="STRING" id="1424294.Gferi_11680"/>
<evidence type="ECO:0000313" key="11">
    <source>
        <dbReference type="EMBL" id="AOT73084.1"/>
    </source>
</evidence>
<keyword evidence="5 8" id="KW-0472">Membrane</keyword>
<dbReference type="InterPro" id="IPR025857">
    <property type="entry name" value="MacB_PCD"/>
</dbReference>
<keyword evidence="3 8" id="KW-0812">Transmembrane</keyword>
<feature type="transmembrane region" description="Helical" evidence="8">
    <location>
        <begin position="363"/>
        <end position="390"/>
    </location>
</feature>
<evidence type="ECO:0000256" key="7">
    <source>
        <dbReference type="SAM" id="MobiDB-lite"/>
    </source>
</evidence>
<dbReference type="GO" id="GO:0022857">
    <property type="term" value="F:transmembrane transporter activity"/>
    <property type="evidence" value="ECO:0007669"/>
    <property type="project" value="TreeGrafter"/>
</dbReference>
<dbReference type="Proteomes" id="UP000095743">
    <property type="component" value="Chromosome"/>
</dbReference>
<evidence type="ECO:0000259" key="10">
    <source>
        <dbReference type="Pfam" id="PF12704"/>
    </source>
</evidence>
<feature type="transmembrane region" description="Helical" evidence="8">
    <location>
        <begin position="21"/>
        <end position="45"/>
    </location>
</feature>
<organism evidence="11 12">
    <name type="scientific">Geosporobacter ferrireducens</name>
    <dbReference type="NCBI Taxonomy" id="1424294"/>
    <lineage>
        <taxon>Bacteria</taxon>
        <taxon>Bacillati</taxon>
        <taxon>Bacillota</taxon>
        <taxon>Clostridia</taxon>
        <taxon>Peptostreptococcales</taxon>
        <taxon>Thermotaleaceae</taxon>
        <taxon>Geosporobacter</taxon>
    </lineage>
</organism>
<name>A0A1D8GQK7_9FIRM</name>
<keyword evidence="12" id="KW-1185">Reference proteome</keyword>
<evidence type="ECO:0000259" key="9">
    <source>
        <dbReference type="Pfam" id="PF02687"/>
    </source>
</evidence>
<dbReference type="Pfam" id="PF02687">
    <property type="entry name" value="FtsX"/>
    <property type="match status" value="1"/>
</dbReference>
<dbReference type="AlphaFoldDB" id="A0A1D8GQK7"/>
<evidence type="ECO:0000256" key="2">
    <source>
        <dbReference type="ARBA" id="ARBA00022475"/>
    </source>
</evidence>
<dbReference type="KEGG" id="gfe:Gferi_11680"/>
<dbReference type="PANTHER" id="PTHR30572">
    <property type="entry name" value="MEMBRANE COMPONENT OF TRANSPORTER-RELATED"/>
    <property type="match status" value="1"/>
</dbReference>
<dbReference type="GO" id="GO:0005886">
    <property type="term" value="C:plasma membrane"/>
    <property type="evidence" value="ECO:0007669"/>
    <property type="project" value="UniProtKB-SubCell"/>
</dbReference>
<dbReference type="OrthoDB" id="9770099at2"/>
<comment type="similarity">
    <text evidence="6">Belongs to the ABC-4 integral membrane protein family.</text>
</comment>
<sequence length="450" mass="49631">MNNLDIFHMAVKNLWRRKTRTFLTVLGVVIGTSSIIVMLSLGIAMDQSFKEQLSQMGSLNIIEVNNYGYYVESGSGGSNGKQVKLDDDAVSKFKKIPGVEAVMAAKSAYLKVASGKMVAGVPVYGIDPSVMEAFDFKVEEGRLLLPTDKDTLVFGKQTTRRFRNPRLRNENFNPWDGNAPQVELISSKLLLTTDMEYGERQDSRVQQDSNYKPPKPHNVKGVGILAESNSEKDYGVYMNITALERLLEEDRRVNPQRTSRGEDRDADKYERIDVKVRDIQQVEAIQEKIKTMGFQAYSLTDMLKSMKETSKKLQMLLGGIGAVSLFVAAIGITNTMIMSIYERTREIGVMKVLGANLRDIRKLFLLEAAMIGFFGGVLGMVLSYGISLILNKVGAGFLGRGMGGSNSVSVIPWTLAAAAVVFAMLVGILSGYSPARRAMKLSAIDAIKTE</sequence>
<dbReference type="PANTHER" id="PTHR30572:SF4">
    <property type="entry name" value="ABC TRANSPORTER PERMEASE YTRF"/>
    <property type="match status" value="1"/>
</dbReference>
<dbReference type="InterPro" id="IPR050250">
    <property type="entry name" value="Macrolide_Exporter_MacB"/>
</dbReference>
<dbReference type="InterPro" id="IPR003838">
    <property type="entry name" value="ABC3_permease_C"/>
</dbReference>
<evidence type="ECO:0000256" key="3">
    <source>
        <dbReference type="ARBA" id="ARBA00022692"/>
    </source>
</evidence>
<reference evidence="11 12" key="1">
    <citation type="submission" date="2016-09" db="EMBL/GenBank/DDBJ databases">
        <title>Genomic analysis reveals versatility of anaerobic energy metabolism of Geosporobacter ferrireducens IRF9 of phylum Firmicutes.</title>
        <authorList>
            <person name="Kim S.-J."/>
        </authorList>
    </citation>
    <scope>NUCLEOTIDE SEQUENCE [LARGE SCALE GENOMIC DNA]</scope>
    <source>
        <strain evidence="11 12">IRF9</strain>
    </source>
</reference>